<dbReference type="Gene3D" id="3.40.50.880">
    <property type="match status" value="1"/>
</dbReference>
<dbReference type="SMART" id="SM00342">
    <property type="entry name" value="HTH_ARAC"/>
    <property type="match status" value="1"/>
</dbReference>
<sequence>MKTVACVIQEGFAPFEFGVACEAFGLDRSDDGVPNFDFRVVAPRAGVVNSKMGFSVNVENDLSFAYEADLVIFCPVPREYWGMIDPALLDLARDAVAREAWVISVCSGSFILGAAGVLDGRRATTHWMYSQHLAAMYPEIEVDADVLFVQDGRIITSAGTAAGIDACLHLLRQEIGAELTNRVARRMVVPPQRDGGQAQFIDRPIPHVASDSLSAVAEWAVQNLREDIGVDEMAARALMSSRTFARRFKADYGVTPAAWFARQRILHAQRMLERTDLPLDHIADECGFGSAAVLRQNFSRVLGMTPTAYRTRFSCLSDAESAA</sequence>
<evidence type="ECO:0000313" key="5">
    <source>
        <dbReference type="Proteomes" id="UP001244427"/>
    </source>
</evidence>
<dbReference type="PROSITE" id="PS01124">
    <property type="entry name" value="HTH_ARAC_FAMILY_2"/>
    <property type="match status" value="1"/>
</dbReference>
<dbReference type="Pfam" id="PF12833">
    <property type="entry name" value="HTH_18"/>
    <property type="match status" value="1"/>
</dbReference>
<dbReference type="GO" id="GO:0003700">
    <property type="term" value="F:DNA-binding transcription factor activity"/>
    <property type="evidence" value="ECO:0007669"/>
    <property type="project" value="InterPro"/>
</dbReference>
<accession>A0AAW8ERQ5</accession>
<organism evidence="4 5">
    <name type="scientific">Microbacterium natoriense</name>
    <dbReference type="NCBI Taxonomy" id="284570"/>
    <lineage>
        <taxon>Bacteria</taxon>
        <taxon>Bacillati</taxon>
        <taxon>Actinomycetota</taxon>
        <taxon>Actinomycetes</taxon>
        <taxon>Micrococcales</taxon>
        <taxon>Microbacteriaceae</taxon>
        <taxon>Microbacterium</taxon>
    </lineage>
</organism>
<dbReference type="GO" id="GO:0043565">
    <property type="term" value="F:sequence-specific DNA binding"/>
    <property type="evidence" value="ECO:0007669"/>
    <property type="project" value="InterPro"/>
</dbReference>
<dbReference type="EMBL" id="JAUSXV010000001">
    <property type="protein sequence ID" value="MDQ0645966.1"/>
    <property type="molecule type" value="Genomic_DNA"/>
</dbReference>
<name>A0AAW8ERQ5_9MICO</name>
<dbReference type="CDD" id="cd03137">
    <property type="entry name" value="GATase1_AraC_1"/>
    <property type="match status" value="1"/>
</dbReference>
<feature type="domain" description="HTH araC/xylS-type" evidence="3">
    <location>
        <begin position="214"/>
        <end position="312"/>
    </location>
</feature>
<dbReference type="AlphaFoldDB" id="A0AAW8ERQ5"/>
<dbReference type="InterPro" id="IPR018060">
    <property type="entry name" value="HTH_AraC"/>
</dbReference>
<dbReference type="PANTHER" id="PTHR43130:SF3">
    <property type="entry name" value="HTH-TYPE TRANSCRIPTIONAL REGULATOR RV1931C"/>
    <property type="match status" value="1"/>
</dbReference>
<dbReference type="InterPro" id="IPR002818">
    <property type="entry name" value="DJ-1/PfpI"/>
</dbReference>
<proteinExistence type="predicted"/>
<reference evidence="4 5" key="1">
    <citation type="submission" date="2023-07" db="EMBL/GenBank/DDBJ databases">
        <title>Comparative genomics of wheat-associated soil bacteria to identify genetic determinants of phenazine resistance.</title>
        <authorList>
            <person name="Mouncey N."/>
        </authorList>
    </citation>
    <scope>NUCLEOTIDE SEQUENCE [LARGE SCALE GENOMIC DNA]</scope>
    <source>
        <strain evidence="4 5">W4I9-1</strain>
    </source>
</reference>
<dbReference type="Gene3D" id="1.10.10.60">
    <property type="entry name" value="Homeodomain-like"/>
    <property type="match status" value="1"/>
</dbReference>
<keyword evidence="2" id="KW-0804">Transcription</keyword>
<keyword evidence="5" id="KW-1185">Reference proteome</keyword>
<dbReference type="Pfam" id="PF01965">
    <property type="entry name" value="DJ-1_PfpI"/>
    <property type="match status" value="1"/>
</dbReference>
<evidence type="ECO:0000256" key="1">
    <source>
        <dbReference type="ARBA" id="ARBA00023015"/>
    </source>
</evidence>
<keyword evidence="1" id="KW-0805">Transcription regulation</keyword>
<dbReference type="InterPro" id="IPR009057">
    <property type="entry name" value="Homeodomain-like_sf"/>
</dbReference>
<protein>
    <submittedName>
        <fullName evidence="4">Transcriptional regulator GlxA family with amidase domain</fullName>
    </submittedName>
</protein>
<dbReference type="InterPro" id="IPR029062">
    <property type="entry name" value="Class_I_gatase-like"/>
</dbReference>
<dbReference type="SUPFAM" id="SSF46689">
    <property type="entry name" value="Homeodomain-like"/>
    <property type="match status" value="2"/>
</dbReference>
<gene>
    <name evidence="4" type="ORF">QFZ53_000162</name>
</gene>
<evidence type="ECO:0000313" key="4">
    <source>
        <dbReference type="EMBL" id="MDQ0645966.1"/>
    </source>
</evidence>
<dbReference type="SUPFAM" id="SSF52317">
    <property type="entry name" value="Class I glutamine amidotransferase-like"/>
    <property type="match status" value="1"/>
</dbReference>
<comment type="caution">
    <text evidence="4">The sequence shown here is derived from an EMBL/GenBank/DDBJ whole genome shotgun (WGS) entry which is preliminary data.</text>
</comment>
<dbReference type="InterPro" id="IPR052158">
    <property type="entry name" value="INH-QAR"/>
</dbReference>
<dbReference type="PANTHER" id="PTHR43130">
    <property type="entry name" value="ARAC-FAMILY TRANSCRIPTIONAL REGULATOR"/>
    <property type="match status" value="1"/>
</dbReference>
<evidence type="ECO:0000256" key="2">
    <source>
        <dbReference type="ARBA" id="ARBA00023163"/>
    </source>
</evidence>
<evidence type="ECO:0000259" key="3">
    <source>
        <dbReference type="PROSITE" id="PS01124"/>
    </source>
</evidence>
<dbReference type="RefSeq" id="WP_292904891.1">
    <property type="nucleotide sequence ID" value="NZ_JAUSXV010000001.1"/>
</dbReference>
<dbReference type="Proteomes" id="UP001244427">
    <property type="component" value="Unassembled WGS sequence"/>
</dbReference>